<keyword evidence="3" id="KW-0560">Oxidoreductase</keyword>
<evidence type="ECO:0000256" key="2">
    <source>
        <dbReference type="ARBA" id="ARBA00022857"/>
    </source>
</evidence>
<dbReference type="PANTHER" id="PTHR43943:SF8">
    <property type="entry name" value="DEHYDROGENASE_REDUCTASE SDR FAMILY MEMBER 4-RELATED"/>
    <property type="match status" value="1"/>
</dbReference>
<dbReference type="GO" id="GO:0001758">
    <property type="term" value="F:retinal dehydrogenase (NAD+) activity"/>
    <property type="evidence" value="ECO:0007669"/>
    <property type="project" value="Ensembl"/>
</dbReference>
<keyword evidence="6" id="KW-1185">Reference proteome</keyword>
<dbReference type="GO" id="GO:0042574">
    <property type="term" value="P:retinal metabolic process"/>
    <property type="evidence" value="ECO:0007669"/>
    <property type="project" value="Ensembl"/>
</dbReference>
<reference evidence="5" key="2">
    <citation type="submission" date="2025-08" db="UniProtKB">
        <authorList>
            <consortium name="Ensembl"/>
        </authorList>
    </citation>
    <scope>IDENTIFICATION</scope>
</reference>
<dbReference type="OMA" id="WEVANVI"/>
<keyword evidence="2" id="KW-0521">NADP</keyword>
<evidence type="ECO:0000256" key="3">
    <source>
        <dbReference type="ARBA" id="ARBA00023002"/>
    </source>
</evidence>
<dbReference type="PANTHER" id="PTHR43943">
    <property type="entry name" value="DEHYDROGENASE/REDUCTASE (SDR FAMILY) MEMBER 4"/>
    <property type="match status" value="1"/>
</dbReference>
<evidence type="ECO:0000313" key="6">
    <source>
        <dbReference type="Proteomes" id="UP000694387"/>
    </source>
</evidence>
<dbReference type="AlphaFoldDB" id="A0A8C4LX46"/>
<name>A0A8C4LX46_EQUAS</name>
<dbReference type="Proteomes" id="UP000694387">
    <property type="component" value="Chromosome 2"/>
</dbReference>
<reference evidence="5 6" key="1">
    <citation type="journal article" date="2020" name="Nat. Commun.">
        <title>Donkey genomes provide new insights into domestication and selection for coat color.</title>
        <authorList>
            <person name="Wang"/>
            <person name="C."/>
            <person name="Li"/>
            <person name="H."/>
            <person name="Guo"/>
            <person name="Y."/>
            <person name="Huang"/>
            <person name="J."/>
            <person name="Sun"/>
            <person name="Y."/>
            <person name="Min"/>
            <person name="J."/>
            <person name="Wang"/>
            <person name="J."/>
            <person name="Fang"/>
            <person name="X."/>
            <person name="Zhao"/>
            <person name="Z."/>
            <person name="Wang"/>
            <person name="S."/>
            <person name="Zhang"/>
            <person name="Y."/>
            <person name="Liu"/>
            <person name="Q."/>
            <person name="Jiang"/>
            <person name="Q."/>
            <person name="Wang"/>
            <person name="X."/>
            <person name="Guo"/>
            <person name="Y."/>
            <person name="Yang"/>
            <person name="C."/>
            <person name="Wang"/>
            <person name="Y."/>
            <person name="Tian"/>
            <person name="F."/>
            <person name="Zhuang"/>
            <person name="G."/>
            <person name="Fan"/>
            <person name="Y."/>
            <person name="Gao"/>
            <person name="Q."/>
            <person name="Li"/>
            <person name="Y."/>
            <person name="Ju"/>
            <person name="Z."/>
            <person name="Li"/>
            <person name="J."/>
            <person name="Li"/>
            <person name="R."/>
            <person name="Hou"/>
            <person name="M."/>
            <person name="Yang"/>
            <person name="G."/>
            <person name="Liu"/>
            <person name="G."/>
            <person name="Liu"/>
            <person name="W."/>
            <person name="Guo"/>
            <person name="J."/>
            <person name="Pan"/>
            <person name="S."/>
            <person name="Fan"/>
            <person name="G."/>
            <person name="Zhang"/>
            <person name="W."/>
            <person name="Zhang"/>
            <person name="R."/>
            <person name="Yu"/>
            <person name="J."/>
            <person name="Zhang"/>
            <person name="X."/>
            <person name="Yin"/>
            <person name="Q."/>
            <person name="Ji"/>
            <person name="C."/>
            <person name="Jin"/>
            <person name="Y."/>
            <person name="Yue"/>
            <person name="G."/>
            <person name="Liu"/>
            <person name="M."/>
            <person name="Xu"/>
            <person name="J."/>
            <person name="Liu"/>
            <person name="S."/>
            <person name="Jordana"/>
            <person name="J."/>
            <person name="Noce"/>
            <person name="A."/>
            <person name="Amills"/>
            <person name="M."/>
            <person name="Wu"/>
            <person name="D.D."/>
            <person name="Li"/>
            <person name="S."/>
            <person name="Zhou"/>
            <person name="X. and Zhong"/>
            <person name="J."/>
        </authorList>
    </citation>
    <scope>NUCLEOTIDE SEQUENCE [LARGE SCALE GENOMIC DNA]</scope>
</reference>
<dbReference type="PRINTS" id="PR00081">
    <property type="entry name" value="GDHRDH"/>
</dbReference>
<dbReference type="NCBIfam" id="NF005559">
    <property type="entry name" value="PRK07231.1"/>
    <property type="match status" value="1"/>
</dbReference>
<protein>
    <recommendedName>
        <fullName evidence="7">Dehydrogenase/reductase SDR family member 4</fullName>
    </recommendedName>
</protein>
<gene>
    <name evidence="5" type="primary">LOC106848600</name>
</gene>
<dbReference type="GO" id="GO:0005739">
    <property type="term" value="C:mitochondrion"/>
    <property type="evidence" value="ECO:0007669"/>
    <property type="project" value="Ensembl"/>
</dbReference>
<dbReference type="Gene3D" id="3.40.50.720">
    <property type="entry name" value="NAD(P)-binding Rossmann-like Domain"/>
    <property type="match status" value="1"/>
</dbReference>
<accession>A0A8C4LX46</accession>
<dbReference type="GO" id="GO:0004090">
    <property type="term" value="F:carbonyl reductase (NADPH) activity"/>
    <property type="evidence" value="ECO:0007669"/>
    <property type="project" value="TreeGrafter"/>
</dbReference>
<evidence type="ECO:0008006" key="7">
    <source>
        <dbReference type="Google" id="ProtNLM"/>
    </source>
</evidence>
<dbReference type="InterPro" id="IPR002347">
    <property type="entry name" value="SDR_fam"/>
</dbReference>
<dbReference type="SUPFAM" id="SSF51735">
    <property type="entry name" value="NAD(P)-binding Rossmann-fold domains"/>
    <property type="match status" value="1"/>
</dbReference>
<dbReference type="PRINTS" id="PR00080">
    <property type="entry name" value="SDRFAMILY"/>
</dbReference>
<sequence length="382" mass="39911">MWKEGGERESPRVPAGGRALQGTWRGSAVPQPRGGAEDCGGSGLLPAGGARGTAGSRGEELAPSRPAFLLLDWREAGQGGGSSLALPLALPRCHHPAGTEACSMGRVGLLLGGCARTWKSVRMASSGMARRGRLANKVALVTASTDGIGFAIARRLAQDGAHVVVSSRKQQNVDRAVAVLQEEGLSVTGTVCHVGKAEDRERLVAMAVNLHGGIDILVSNAAVSPLFGNMMDATEEIWDKVLDINVKAPALIIKAVVPEMEKRGGGSVVLVSSLGAYTPLFGLGPYNVSKTALLGLTKNLASELAPRNIRVNCLAPGLIKTSFSQVLWMDKEREKNIKNSMRISRLGEPKECAGIVSFLCSEDASYITGETVVVGGGASSRL</sequence>
<dbReference type="Ensembl" id="ENSEAST00005018591.2">
    <property type="protein sequence ID" value="ENSEASP00005017118.1"/>
    <property type="gene ID" value="ENSEASG00005011848.2"/>
</dbReference>
<dbReference type="GeneTree" id="ENSGT00940000158919"/>
<evidence type="ECO:0000256" key="4">
    <source>
        <dbReference type="SAM" id="MobiDB-lite"/>
    </source>
</evidence>
<evidence type="ECO:0000256" key="1">
    <source>
        <dbReference type="ARBA" id="ARBA00006484"/>
    </source>
</evidence>
<organism evidence="5 6">
    <name type="scientific">Equus asinus</name>
    <name type="common">Donkey</name>
    <name type="synonym">Equus africanus asinus</name>
    <dbReference type="NCBI Taxonomy" id="9793"/>
    <lineage>
        <taxon>Eukaryota</taxon>
        <taxon>Metazoa</taxon>
        <taxon>Chordata</taxon>
        <taxon>Craniata</taxon>
        <taxon>Vertebrata</taxon>
        <taxon>Euteleostomi</taxon>
        <taxon>Mammalia</taxon>
        <taxon>Eutheria</taxon>
        <taxon>Laurasiatheria</taxon>
        <taxon>Perissodactyla</taxon>
        <taxon>Equidae</taxon>
        <taxon>Equus</taxon>
    </lineage>
</organism>
<proteinExistence type="inferred from homology"/>
<feature type="compositionally biased region" description="Basic and acidic residues" evidence="4">
    <location>
        <begin position="1"/>
        <end position="11"/>
    </location>
</feature>
<dbReference type="CDD" id="cd08936">
    <property type="entry name" value="CR_SDR_c"/>
    <property type="match status" value="1"/>
</dbReference>
<comment type="similarity">
    <text evidence="1">Belongs to the short-chain dehydrogenases/reductases (SDR) family.</text>
</comment>
<dbReference type="FunFam" id="3.40.50.720:FF:000084">
    <property type="entry name" value="Short-chain dehydrogenase reductase"/>
    <property type="match status" value="1"/>
</dbReference>
<dbReference type="PROSITE" id="PS00061">
    <property type="entry name" value="ADH_SHORT"/>
    <property type="match status" value="1"/>
</dbReference>
<dbReference type="GO" id="GO:0005777">
    <property type="term" value="C:peroxisome"/>
    <property type="evidence" value="ECO:0007669"/>
    <property type="project" value="Ensembl"/>
</dbReference>
<dbReference type="Pfam" id="PF13561">
    <property type="entry name" value="adh_short_C2"/>
    <property type="match status" value="1"/>
</dbReference>
<reference evidence="5" key="3">
    <citation type="submission" date="2025-09" db="UniProtKB">
        <authorList>
            <consortium name="Ensembl"/>
        </authorList>
    </citation>
    <scope>IDENTIFICATION</scope>
</reference>
<dbReference type="InterPro" id="IPR020904">
    <property type="entry name" value="Sc_DH/Rdtase_CS"/>
</dbReference>
<dbReference type="InterPro" id="IPR036291">
    <property type="entry name" value="NAD(P)-bd_dom_sf"/>
</dbReference>
<feature type="region of interest" description="Disordered" evidence="4">
    <location>
        <begin position="1"/>
        <end position="60"/>
    </location>
</feature>
<evidence type="ECO:0000313" key="5">
    <source>
        <dbReference type="Ensembl" id="ENSEASP00005017118.1"/>
    </source>
</evidence>